<comment type="caution">
    <text evidence="3">The sequence shown here is derived from an EMBL/GenBank/DDBJ whole genome shotgun (WGS) entry which is preliminary data.</text>
</comment>
<keyword evidence="1" id="KW-0175">Coiled coil</keyword>
<feature type="chain" id="PRO_5013948614" evidence="2">
    <location>
        <begin position="17"/>
        <end position="163"/>
    </location>
</feature>
<reference evidence="3 4" key="1">
    <citation type="journal article" date="2014" name="Nat. Genet.">
        <title>Genome sequence of the hot pepper provides insights into the evolution of pungency in Capsicum species.</title>
        <authorList>
            <person name="Kim S."/>
            <person name="Park M."/>
            <person name="Yeom S.I."/>
            <person name="Kim Y.M."/>
            <person name="Lee J.M."/>
            <person name="Lee H.A."/>
            <person name="Seo E."/>
            <person name="Choi J."/>
            <person name="Cheong K."/>
            <person name="Kim K.T."/>
            <person name="Jung K."/>
            <person name="Lee G.W."/>
            <person name="Oh S.K."/>
            <person name="Bae C."/>
            <person name="Kim S.B."/>
            <person name="Lee H.Y."/>
            <person name="Kim S.Y."/>
            <person name="Kim M.S."/>
            <person name="Kang B.C."/>
            <person name="Jo Y.D."/>
            <person name="Yang H.B."/>
            <person name="Jeong H.J."/>
            <person name="Kang W.H."/>
            <person name="Kwon J.K."/>
            <person name="Shin C."/>
            <person name="Lim J.Y."/>
            <person name="Park J.H."/>
            <person name="Huh J.H."/>
            <person name="Kim J.S."/>
            <person name="Kim B.D."/>
            <person name="Cohen O."/>
            <person name="Paran I."/>
            <person name="Suh M.C."/>
            <person name="Lee S.B."/>
            <person name="Kim Y.K."/>
            <person name="Shin Y."/>
            <person name="Noh S.J."/>
            <person name="Park J."/>
            <person name="Seo Y.S."/>
            <person name="Kwon S.Y."/>
            <person name="Kim H.A."/>
            <person name="Park J.M."/>
            <person name="Kim H.J."/>
            <person name="Choi S.B."/>
            <person name="Bosland P.W."/>
            <person name="Reeves G."/>
            <person name="Jo S.H."/>
            <person name="Lee B.W."/>
            <person name="Cho H.T."/>
            <person name="Choi H.S."/>
            <person name="Lee M.S."/>
            <person name="Yu Y."/>
            <person name="Do Choi Y."/>
            <person name="Park B.S."/>
            <person name="van Deynze A."/>
            <person name="Ashrafi H."/>
            <person name="Hill T."/>
            <person name="Kim W.T."/>
            <person name="Pai H.S."/>
            <person name="Ahn H.K."/>
            <person name="Yeam I."/>
            <person name="Giovannoni J.J."/>
            <person name="Rose J.K."/>
            <person name="Sorensen I."/>
            <person name="Lee S.J."/>
            <person name="Kim R.W."/>
            <person name="Choi I.Y."/>
            <person name="Choi B.S."/>
            <person name="Lim J.S."/>
            <person name="Lee Y.H."/>
            <person name="Choi D."/>
        </authorList>
    </citation>
    <scope>NUCLEOTIDE SEQUENCE [LARGE SCALE GENOMIC DNA]</scope>
    <source>
        <strain evidence="4">cv. CM334</strain>
    </source>
</reference>
<sequence length="163" mass="18009">MNVFVISLQLITLITAVVVSTNDGNSKVCSARELVCDAFGKCEHKITSALDGTKDTVFEKAHEIEEAFEKVKDKMEEVKEGAKKTAKKVKEKAKDVSETSNTLQGDVKRNATEDLDIIEDAVKADAHRLKVEGKRGYQEIGTLFSHVSTYTFSSNCTFDLSWG</sequence>
<feature type="signal peptide" evidence="2">
    <location>
        <begin position="1"/>
        <end position="16"/>
    </location>
</feature>
<dbReference type="Gramene" id="PHT79176">
    <property type="protein sequence ID" value="PHT79176"/>
    <property type="gene ID" value="T459_17228"/>
</dbReference>
<keyword evidence="2" id="KW-0732">Signal</keyword>
<evidence type="ECO:0000313" key="4">
    <source>
        <dbReference type="Proteomes" id="UP000222542"/>
    </source>
</evidence>
<evidence type="ECO:0000256" key="2">
    <source>
        <dbReference type="SAM" id="SignalP"/>
    </source>
</evidence>
<dbReference type="PANTHER" id="PTHR47652">
    <property type="entry name" value="MITOCHONDRIAL IMPORT INNER MEMBRANE TRANSLOCASE SUBUNIT TIM44"/>
    <property type="match status" value="1"/>
</dbReference>
<organism evidence="3 4">
    <name type="scientific">Capsicum annuum</name>
    <name type="common">Capsicum pepper</name>
    <dbReference type="NCBI Taxonomy" id="4072"/>
    <lineage>
        <taxon>Eukaryota</taxon>
        <taxon>Viridiplantae</taxon>
        <taxon>Streptophyta</taxon>
        <taxon>Embryophyta</taxon>
        <taxon>Tracheophyta</taxon>
        <taxon>Spermatophyta</taxon>
        <taxon>Magnoliopsida</taxon>
        <taxon>eudicotyledons</taxon>
        <taxon>Gunneridae</taxon>
        <taxon>Pentapetalae</taxon>
        <taxon>asterids</taxon>
        <taxon>lamiids</taxon>
        <taxon>Solanales</taxon>
        <taxon>Solanaceae</taxon>
        <taxon>Solanoideae</taxon>
        <taxon>Capsiceae</taxon>
        <taxon>Capsicum</taxon>
    </lineage>
</organism>
<dbReference type="EMBL" id="AYRZ02000006">
    <property type="protein sequence ID" value="PHT79176.1"/>
    <property type="molecule type" value="Genomic_DNA"/>
</dbReference>
<name>A0A2G2ZAZ6_CAPAN</name>
<dbReference type="PANTHER" id="PTHR47652:SF7">
    <property type="entry name" value="DUF4149 DOMAIN-CONTAINING PROTEIN"/>
    <property type="match status" value="1"/>
</dbReference>
<evidence type="ECO:0000256" key="1">
    <source>
        <dbReference type="SAM" id="Coils"/>
    </source>
</evidence>
<dbReference type="AlphaFoldDB" id="A0A2G2ZAZ6"/>
<protein>
    <submittedName>
        <fullName evidence="3">Uncharacterized protein</fullName>
    </submittedName>
</protein>
<reference evidence="3 4" key="2">
    <citation type="journal article" date="2017" name="Genome Biol.">
        <title>New reference genome sequences of hot pepper reveal the massive evolution of plant disease-resistance genes by retroduplication.</title>
        <authorList>
            <person name="Kim S."/>
            <person name="Park J."/>
            <person name="Yeom S.I."/>
            <person name="Kim Y.M."/>
            <person name="Seo E."/>
            <person name="Kim K.T."/>
            <person name="Kim M.S."/>
            <person name="Lee J.M."/>
            <person name="Cheong K."/>
            <person name="Shin H.S."/>
            <person name="Kim S.B."/>
            <person name="Han K."/>
            <person name="Lee J."/>
            <person name="Park M."/>
            <person name="Lee H.A."/>
            <person name="Lee H.Y."/>
            <person name="Lee Y."/>
            <person name="Oh S."/>
            <person name="Lee J.H."/>
            <person name="Choi E."/>
            <person name="Choi E."/>
            <person name="Lee S.E."/>
            <person name="Jeon J."/>
            <person name="Kim H."/>
            <person name="Choi G."/>
            <person name="Song H."/>
            <person name="Lee J."/>
            <person name="Lee S.C."/>
            <person name="Kwon J.K."/>
            <person name="Lee H.Y."/>
            <person name="Koo N."/>
            <person name="Hong Y."/>
            <person name="Kim R.W."/>
            <person name="Kang W.H."/>
            <person name="Huh J.H."/>
            <person name="Kang B.C."/>
            <person name="Yang T.J."/>
            <person name="Lee Y.H."/>
            <person name="Bennetzen J.L."/>
            <person name="Choi D."/>
        </authorList>
    </citation>
    <scope>NUCLEOTIDE SEQUENCE [LARGE SCALE GENOMIC DNA]</scope>
    <source>
        <strain evidence="4">cv. CM334</strain>
    </source>
</reference>
<dbReference type="Proteomes" id="UP000222542">
    <property type="component" value="Unassembled WGS sequence"/>
</dbReference>
<evidence type="ECO:0000313" key="3">
    <source>
        <dbReference type="EMBL" id="PHT79176.1"/>
    </source>
</evidence>
<dbReference type="Gene3D" id="1.20.120.20">
    <property type="entry name" value="Apolipoprotein"/>
    <property type="match status" value="1"/>
</dbReference>
<gene>
    <name evidence="3" type="ORF">T459_17228</name>
</gene>
<keyword evidence="4" id="KW-1185">Reference proteome</keyword>
<feature type="coiled-coil region" evidence="1">
    <location>
        <begin position="61"/>
        <end position="99"/>
    </location>
</feature>
<accession>A0A2G2ZAZ6</accession>
<proteinExistence type="predicted"/>